<protein>
    <recommendedName>
        <fullName evidence="2">General stress protein 17M-like domain-containing protein</fullName>
    </recommendedName>
</protein>
<dbReference type="RefSeq" id="WP_104480716.1">
    <property type="nucleotide sequence ID" value="NZ_CP154825.1"/>
</dbReference>
<reference evidence="3 4" key="1">
    <citation type="submission" date="2018-02" db="EMBL/GenBank/DDBJ databases">
        <title>Genomic Encyclopedia of Archaeal and Bacterial Type Strains, Phase II (KMG-II): from individual species to whole genera.</title>
        <authorList>
            <person name="Goeker M."/>
        </authorList>
    </citation>
    <scope>NUCLEOTIDE SEQUENCE [LARGE SCALE GENOMIC DNA]</scope>
    <source>
        <strain evidence="3 4">YU 961-1</strain>
    </source>
</reference>
<dbReference type="Proteomes" id="UP000239203">
    <property type="component" value="Unassembled WGS sequence"/>
</dbReference>
<dbReference type="AlphaFoldDB" id="A0A2S6GM68"/>
<dbReference type="InterPro" id="IPR025889">
    <property type="entry name" value="GSP17M-like_dom"/>
</dbReference>
<evidence type="ECO:0000259" key="2">
    <source>
        <dbReference type="Pfam" id="PF11181"/>
    </source>
</evidence>
<keyword evidence="1" id="KW-0472">Membrane</keyword>
<dbReference type="OrthoDB" id="3381462at2"/>
<feature type="domain" description="General stress protein 17M-like" evidence="2">
    <location>
        <begin position="22"/>
        <end position="89"/>
    </location>
</feature>
<accession>A0A2S6GM68</accession>
<comment type="caution">
    <text evidence="3">The sequence shown here is derived from an EMBL/GenBank/DDBJ whole genome shotgun (WGS) entry which is preliminary data.</text>
</comment>
<dbReference type="EMBL" id="PTIX01000011">
    <property type="protein sequence ID" value="PPK66256.1"/>
    <property type="molecule type" value="Genomic_DNA"/>
</dbReference>
<gene>
    <name evidence="3" type="ORF">CLV40_111220</name>
</gene>
<name>A0A2S6GM68_9PSEU</name>
<proteinExistence type="predicted"/>
<keyword evidence="4" id="KW-1185">Reference proteome</keyword>
<evidence type="ECO:0000313" key="3">
    <source>
        <dbReference type="EMBL" id="PPK66256.1"/>
    </source>
</evidence>
<feature type="transmembrane region" description="Helical" evidence="1">
    <location>
        <begin position="71"/>
        <end position="93"/>
    </location>
</feature>
<keyword evidence="1" id="KW-1133">Transmembrane helix</keyword>
<evidence type="ECO:0000256" key="1">
    <source>
        <dbReference type="SAM" id="Phobius"/>
    </source>
</evidence>
<feature type="transmembrane region" description="Helical" evidence="1">
    <location>
        <begin position="99"/>
        <end position="124"/>
    </location>
</feature>
<organism evidence="3 4">
    <name type="scientific">Actinokineospora auranticolor</name>
    <dbReference type="NCBI Taxonomy" id="155976"/>
    <lineage>
        <taxon>Bacteria</taxon>
        <taxon>Bacillati</taxon>
        <taxon>Actinomycetota</taxon>
        <taxon>Actinomycetes</taxon>
        <taxon>Pseudonocardiales</taxon>
        <taxon>Pseudonocardiaceae</taxon>
        <taxon>Actinokineospora</taxon>
    </lineage>
</organism>
<keyword evidence="1" id="KW-0812">Transmembrane</keyword>
<sequence>MTAQQGATAPMSPQTGDNHRRQIATYANYSDAERAVDYLSDNGFPVQRVAIVGSDVQLVEQVVGRLNYGGAALRGAGSGAFTGLLIGWLFGLFNWFTPVLASLTLALYGLVFGAILGAVFGLVVHASQRGRRDFASIRVMRPSRYELHVDAEVADRAKDMLAKMDGGW</sequence>
<evidence type="ECO:0000313" key="4">
    <source>
        <dbReference type="Proteomes" id="UP000239203"/>
    </source>
</evidence>
<dbReference type="Pfam" id="PF11181">
    <property type="entry name" value="YflT"/>
    <property type="match status" value="1"/>
</dbReference>